<comment type="caution">
    <text evidence="2">The sequence shown here is derived from an EMBL/GenBank/DDBJ whole genome shotgun (WGS) entry which is preliminary data.</text>
</comment>
<name>A0ABN9S9G6_9DINO</name>
<accession>A0ABN9S9G6</accession>
<evidence type="ECO:0000313" key="2">
    <source>
        <dbReference type="EMBL" id="CAK0828535.1"/>
    </source>
</evidence>
<sequence length="188" mass="20636">MDDRHKPRKGTDATHAQWTAMWWTRALAQLTLQARAGRETMSVEALVSAFLDTNRVAVEGSGRTAAEYDASLWSEMAERTRRHDAACVPQAMVSNVEENRRARARSAAGLSASGARGSQQQQQQQQAQQAQHFAQVQQQYQGAPKGSGKRAGVNHQWSPPSAGQGARQWFQTPPPPPAKGGKGQRRRP</sequence>
<proteinExistence type="predicted"/>
<keyword evidence="3" id="KW-1185">Reference proteome</keyword>
<evidence type="ECO:0000313" key="3">
    <source>
        <dbReference type="Proteomes" id="UP001189429"/>
    </source>
</evidence>
<dbReference type="Proteomes" id="UP001189429">
    <property type="component" value="Unassembled WGS sequence"/>
</dbReference>
<feature type="region of interest" description="Disordered" evidence="1">
    <location>
        <begin position="99"/>
        <end position="188"/>
    </location>
</feature>
<feature type="compositionally biased region" description="Low complexity" evidence="1">
    <location>
        <begin position="105"/>
        <end position="143"/>
    </location>
</feature>
<reference evidence="2" key="1">
    <citation type="submission" date="2023-10" db="EMBL/GenBank/DDBJ databases">
        <authorList>
            <person name="Chen Y."/>
            <person name="Shah S."/>
            <person name="Dougan E. K."/>
            <person name="Thang M."/>
            <person name="Chan C."/>
        </authorList>
    </citation>
    <scope>NUCLEOTIDE SEQUENCE [LARGE SCALE GENOMIC DNA]</scope>
</reference>
<evidence type="ECO:0000256" key="1">
    <source>
        <dbReference type="SAM" id="MobiDB-lite"/>
    </source>
</evidence>
<protein>
    <submittedName>
        <fullName evidence="2">Uncharacterized protein</fullName>
    </submittedName>
</protein>
<organism evidence="2 3">
    <name type="scientific">Prorocentrum cordatum</name>
    <dbReference type="NCBI Taxonomy" id="2364126"/>
    <lineage>
        <taxon>Eukaryota</taxon>
        <taxon>Sar</taxon>
        <taxon>Alveolata</taxon>
        <taxon>Dinophyceae</taxon>
        <taxon>Prorocentrales</taxon>
        <taxon>Prorocentraceae</taxon>
        <taxon>Prorocentrum</taxon>
    </lineage>
</organism>
<gene>
    <name evidence="2" type="ORF">PCOR1329_LOCUS27732</name>
</gene>
<dbReference type="EMBL" id="CAUYUJ010010091">
    <property type="protein sequence ID" value="CAK0828535.1"/>
    <property type="molecule type" value="Genomic_DNA"/>
</dbReference>